<feature type="transmembrane region" description="Helical" evidence="1">
    <location>
        <begin position="81"/>
        <end position="102"/>
    </location>
</feature>
<sequence>MQENQSSFTRPSMAALLTGLLDDVRTLIRQEYQLLKDEIATELGELKAAIVAFLAGLFLLTASALLFLLAVVHLLHEVAGLPLWASYGIFALLLLGGGLVALKIGSGTARTFNLVPTRTIHSLKEDTQWIKQQMRWSRT</sequence>
<keyword evidence="3" id="KW-1185">Reference proteome</keyword>
<protein>
    <recommendedName>
        <fullName evidence="4">Phage holin family protein</fullName>
    </recommendedName>
</protein>
<gene>
    <name evidence="2" type="ORF">DNFV4_03205</name>
</gene>
<keyword evidence="1" id="KW-0812">Transmembrane</keyword>
<keyword evidence="1" id="KW-0472">Membrane</keyword>
<organism evidence="2 3">
    <name type="scientific">Nitrospira tepida</name>
    <dbReference type="NCBI Taxonomy" id="2973512"/>
    <lineage>
        <taxon>Bacteria</taxon>
        <taxon>Pseudomonadati</taxon>
        <taxon>Nitrospirota</taxon>
        <taxon>Nitrospiria</taxon>
        <taxon>Nitrospirales</taxon>
        <taxon>Nitrospiraceae</taxon>
        <taxon>Nitrospira</taxon>
    </lineage>
</organism>
<evidence type="ECO:0008006" key="4">
    <source>
        <dbReference type="Google" id="ProtNLM"/>
    </source>
</evidence>
<evidence type="ECO:0000313" key="3">
    <source>
        <dbReference type="Proteomes" id="UP001179121"/>
    </source>
</evidence>
<dbReference type="KEGG" id="nti:DNFV4_03205"/>
<proteinExistence type="predicted"/>
<dbReference type="EMBL" id="OX365700">
    <property type="protein sequence ID" value="CAI4032775.1"/>
    <property type="molecule type" value="Genomic_DNA"/>
</dbReference>
<dbReference type="Proteomes" id="UP001179121">
    <property type="component" value="Chromosome"/>
</dbReference>
<accession>A0AA86T614</accession>
<dbReference type="RefSeq" id="WP_289269487.1">
    <property type="nucleotide sequence ID" value="NZ_OX365700.1"/>
</dbReference>
<reference evidence="2" key="1">
    <citation type="submission" date="2022-10" db="EMBL/GenBank/DDBJ databases">
        <authorList>
            <person name="Koch H."/>
        </authorList>
    </citation>
    <scope>NUCLEOTIDE SEQUENCE</scope>
    <source>
        <strain evidence="2">DNF</strain>
    </source>
</reference>
<dbReference type="InterPro" id="IPR009937">
    <property type="entry name" value="Phage_holin_3_6"/>
</dbReference>
<feature type="transmembrane region" description="Helical" evidence="1">
    <location>
        <begin position="48"/>
        <end position="75"/>
    </location>
</feature>
<evidence type="ECO:0000313" key="2">
    <source>
        <dbReference type="EMBL" id="CAI4032775.1"/>
    </source>
</evidence>
<name>A0AA86T614_9BACT</name>
<dbReference type="Pfam" id="PF07332">
    <property type="entry name" value="Phage_holin_3_6"/>
    <property type="match status" value="1"/>
</dbReference>
<keyword evidence="1" id="KW-1133">Transmembrane helix</keyword>
<dbReference type="AlphaFoldDB" id="A0AA86T614"/>
<evidence type="ECO:0000256" key="1">
    <source>
        <dbReference type="SAM" id="Phobius"/>
    </source>
</evidence>